<protein>
    <submittedName>
        <fullName evidence="3">Por secretion system C-terminal sorting domain-containing protein</fullName>
    </submittedName>
</protein>
<evidence type="ECO:0000259" key="2">
    <source>
        <dbReference type="Pfam" id="PF18962"/>
    </source>
</evidence>
<dbReference type="Pfam" id="PF18962">
    <property type="entry name" value="Por_Secre_tail"/>
    <property type="match status" value="1"/>
</dbReference>
<dbReference type="Pfam" id="PF14200">
    <property type="entry name" value="RicinB_lectin_2"/>
    <property type="match status" value="1"/>
</dbReference>
<feature type="domain" description="Ricin B lectin" evidence="1">
    <location>
        <begin position="582"/>
        <end position="640"/>
    </location>
</feature>
<evidence type="ECO:0000313" key="3">
    <source>
        <dbReference type="EMBL" id="SFQ81545.1"/>
    </source>
</evidence>
<evidence type="ECO:0000313" key="4">
    <source>
        <dbReference type="Proteomes" id="UP000199029"/>
    </source>
</evidence>
<sequence length="737" mass="81174">MKQQGSTRPISCLAPRLVCAPIPLISRWKVLLFLCLALGAARLPVTAQAISPSFFGINYWNPNPATSLTTDLRKADLKWLRIGGNGFNMDQPYKSASAYGPAVAYARTLNAEPLMQIPISLTPAELGVFVADCRRLGYNIRYWAIGNEPDPGVEAEAVAWAANTFTFEGYTYASWRTKFKSLATRLKDVEPDAKLVGPDFRLFYDVGNASNEAGVPRYYKPFIDELGAAYHTNAAGQKRPLLDHFAFHFYADRKESLLQARFATLKGLLDNVNANGRRTNGTAAPITVAVTEVNAFNNMDPGKEAEMKAWDFKAGQFVALMAKNVMKQGGLCFTPWSIFESEGARTKFDYSFYNNNGTNPTRRSTMWHMALLSNYRQANVMNGAQSAQQDNLVFIGMRGPDGYTLMVMNMQPTGSYSYRASFDNTFHAGTEAVKIRLEAYTALSRELVDNIAPRSTHLYKLDPEGNVLSKLYYAEGDPAPRQQLAFTFVSRSSVAAGTAGYARPLGGTATNDVTQYVGSVATFSSARWLLKPADPGYYYIVNQFTDLAMRPKGTSDAERIQENQLISQEALNENSLNNDYLMWRVEYTGTGGYYRLRNKRSGKYLNVKGGGVTADIPLVQFTYFADYLSEQWRFDAAPAENEPMQARGSGPLAGATGPNDALAKSLSVFPNPASASLTITIDAAASDVTLRDMTGRVCRTQRLDRTGQVDLQGLAKGLYLLTVSTASGQVHQKIVKE</sequence>
<gene>
    <name evidence="3" type="ORF">SAMN04515668_4690</name>
</gene>
<dbReference type="InterPro" id="IPR017853">
    <property type="entry name" value="GH"/>
</dbReference>
<name>A0A1I6BKS8_HYMAR</name>
<dbReference type="CDD" id="cd00161">
    <property type="entry name" value="beta-trefoil_Ricin-like"/>
    <property type="match status" value="1"/>
</dbReference>
<dbReference type="EMBL" id="FOXS01000009">
    <property type="protein sequence ID" value="SFQ81545.1"/>
    <property type="molecule type" value="Genomic_DNA"/>
</dbReference>
<dbReference type="InterPro" id="IPR035992">
    <property type="entry name" value="Ricin_B-like_lectins"/>
</dbReference>
<dbReference type="InterPro" id="IPR000772">
    <property type="entry name" value="Ricin_B_lectin"/>
</dbReference>
<dbReference type="OrthoDB" id="859426at2"/>
<dbReference type="AlphaFoldDB" id="A0A1I6BKS8"/>
<dbReference type="Gene3D" id="2.80.10.50">
    <property type="match status" value="1"/>
</dbReference>
<dbReference type="Proteomes" id="UP000199029">
    <property type="component" value="Unassembled WGS sequence"/>
</dbReference>
<dbReference type="STRING" id="1227077.SAMN04515668_4690"/>
<dbReference type="RefSeq" id="WP_092678728.1">
    <property type="nucleotide sequence ID" value="NZ_FOXS01000009.1"/>
</dbReference>
<dbReference type="SUPFAM" id="SSF50370">
    <property type="entry name" value="Ricin B-like lectins"/>
    <property type="match status" value="1"/>
</dbReference>
<dbReference type="SUPFAM" id="SSF51445">
    <property type="entry name" value="(Trans)glycosidases"/>
    <property type="match status" value="1"/>
</dbReference>
<accession>A0A1I6BKS8</accession>
<keyword evidence="4" id="KW-1185">Reference proteome</keyword>
<feature type="domain" description="Secretion system C-terminal sorting" evidence="2">
    <location>
        <begin position="668"/>
        <end position="735"/>
    </location>
</feature>
<organism evidence="3 4">
    <name type="scientific">Hymenobacter arizonensis</name>
    <name type="common">Siccationidurans arizonensis</name>
    <dbReference type="NCBI Taxonomy" id="1227077"/>
    <lineage>
        <taxon>Bacteria</taxon>
        <taxon>Pseudomonadati</taxon>
        <taxon>Bacteroidota</taxon>
        <taxon>Cytophagia</taxon>
        <taxon>Cytophagales</taxon>
        <taxon>Hymenobacteraceae</taxon>
        <taxon>Hymenobacter</taxon>
    </lineage>
</organism>
<dbReference type="Gene3D" id="3.20.20.80">
    <property type="entry name" value="Glycosidases"/>
    <property type="match status" value="1"/>
</dbReference>
<evidence type="ECO:0000259" key="1">
    <source>
        <dbReference type="Pfam" id="PF14200"/>
    </source>
</evidence>
<proteinExistence type="predicted"/>
<reference evidence="4" key="1">
    <citation type="submission" date="2016-10" db="EMBL/GenBank/DDBJ databases">
        <authorList>
            <person name="Varghese N."/>
            <person name="Submissions S."/>
        </authorList>
    </citation>
    <scope>NUCLEOTIDE SEQUENCE [LARGE SCALE GENOMIC DNA]</scope>
    <source>
        <strain evidence="4">OR362-8,ATCC BAA-1266,JCM 13504</strain>
    </source>
</reference>
<dbReference type="NCBIfam" id="TIGR04183">
    <property type="entry name" value="Por_Secre_tail"/>
    <property type="match status" value="1"/>
</dbReference>
<dbReference type="InterPro" id="IPR026444">
    <property type="entry name" value="Secre_tail"/>
</dbReference>